<evidence type="ECO:0000259" key="6">
    <source>
        <dbReference type="PROSITE" id="PS51160"/>
    </source>
</evidence>
<evidence type="ECO:0000256" key="4">
    <source>
        <dbReference type="PROSITE-ProRule" id="PRU00520"/>
    </source>
</evidence>
<dbReference type="SUPFAM" id="SSF54975">
    <property type="entry name" value="Acylphosphatase/BLUF domain-like"/>
    <property type="match status" value="1"/>
</dbReference>
<dbReference type="Proteomes" id="UP001500394">
    <property type="component" value="Unassembled WGS sequence"/>
</dbReference>
<evidence type="ECO:0000313" key="7">
    <source>
        <dbReference type="EMBL" id="GAA4515506.1"/>
    </source>
</evidence>
<dbReference type="PANTHER" id="PTHR47268">
    <property type="entry name" value="ACYLPHOSPHATASE"/>
    <property type="match status" value="1"/>
</dbReference>
<evidence type="ECO:0000256" key="5">
    <source>
        <dbReference type="RuleBase" id="RU004168"/>
    </source>
</evidence>
<keyword evidence="8" id="KW-1185">Reference proteome</keyword>
<organism evidence="7 8">
    <name type="scientific">Sphingobacterium thermophilum</name>
    <dbReference type="NCBI Taxonomy" id="768534"/>
    <lineage>
        <taxon>Bacteria</taxon>
        <taxon>Pseudomonadati</taxon>
        <taxon>Bacteroidota</taxon>
        <taxon>Sphingobacteriia</taxon>
        <taxon>Sphingobacteriales</taxon>
        <taxon>Sphingobacteriaceae</taxon>
        <taxon>Sphingobacterium</taxon>
    </lineage>
</organism>
<dbReference type="InterPro" id="IPR001792">
    <property type="entry name" value="Acylphosphatase-like_dom"/>
</dbReference>
<comment type="similarity">
    <text evidence="1 5">Belongs to the acylphosphatase family.</text>
</comment>
<comment type="caution">
    <text evidence="7">The sequence shown here is derived from an EMBL/GenBank/DDBJ whole genome shotgun (WGS) entry which is preliminary data.</text>
</comment>
<dbReference type="InterPro" id="IPR036046">
    <property type="entry name" value="Acylphosphatase-like_dom_sf"/>
</dbReference>
<comment type="catalytic activity">
    <reaction evidence="3 4">
        <text>an acyl phosphate + H2O = a carboxylate + phosphate + H(+)</text>
        <dbReference type="Rhea" id="RHEA:14965"/>
        <dbReference type="ChEBI" id="CHEBI:15377"/>
        <dbReference type="ChEBI" id="CHEBI:15378"/>
        <dbReference type="ChEBI" id="CHEBI:29067"/>
        <dbReference type="ChEBI" id="CHEBI:43474"/>
        <dbReference type="ChEBI" id="CHEBI:59918"/>
        <dbReference type="EC" id="3.6.1.7"/>
    </reaction>
</comment>
<dbReference type="PROSITE" id="PS51160">
    <property type="entry name" value="ACYLPHOSPHATASE_3"/>
    <property type="match status" value="1"/>
</dbReference>
<proteinExistence type="inferred from homology"/>
<protein>
    <recommendedName>
        <fullName evidence="2 4">acylphosphatase</fullName>
        <ecNumber evidence="2 4">3.6.1.7</ecNumber>
    </recommendedName>
</protein>
<name>A0ABP8R197_9SPHI</name>
<feature type="domain" description="Acylphosphatase-like" evidence="6">
    <location>
        <begin position="9"/>
        <end position="96"/>
    </location>
</feature>
<dbReference type="EMBL" id="BAABGR010000015">
    <property type="protein sequence ID" value="GAA4515506.1"/>
    <property type="molecule type" value="Genomic_DNA"/>
</dbReference>
<dbReference type="InterPro" id="IPR020456">
    <property type="entry name" value="Acylphosphatase"/>
</dbReference>
<dbReference type="EC" id="3.6.1.7" evidence="2 4"/>
<dbReference type="PANTHER" id="PTHR47268:SF4">
    <property type="entry name" value="ACYLPHOSPHATASE"/>
    <property type="match status" value="1"/>
</dbReference>
<sequence length="99" mass="11172">MLTFALMKHLNIKVRGKVQGVYFRISTKAVADQLGIKGFVLNCEDKSVYIEAEGDDFALESLLDFCHEGPEKAEVESVEVEETSELKGFTNFEVIKRIK</sequence>
<keyword evidence="4" id="KW-0378">Hydrolase</keyword>
<evidence type="ECO:0000256" key="1">
    <source>
        <dbReference type="ARBA" id="ARBA00005614"/>
    </source>
</evidence>
<evidence type="ECO:0000256" key="2">
    <source>
        <dbReference type="ARBA" id="ARBA00012150"/>
    </source>
</evidence>
<accession>A0ABP8R197</accession>
<dbReference type="Pfam" id="PF00708">
    <property type="entry name" value="Acylphosphatase"/>
    <property type="match status" value="1"/>
</dbReference>
<feature type="active site" evidence="4">
    <location>
        <position position="24"/>
    </location>
</feature>
<dbReference type="Gene3D" id="3.30.70.100">
    <property type="match status" value="1"/>
</dbReference>
<dbReference type="PROSITE" id="PS00150">
    <property type="entry name" value="ACYLPHOSPHATASE_1"/>
    <property type="match status" value="1"/>
</dbReference>
<evidence type="ECO:0000313" key="8">
    <source>
        <dbReference type="Proteomes" id="UP001500394"/>
    </source>
</evidence>
<dbReference type="InterPro" id="IPR017968">
    <property type="entry name" value="Acylphosphatase_CS"/>
</dbReference>
<gene>
    <name evidence="7" type="ORF">GCM10023173_13390</name>
</gene>
<feature type="active site" evidence="4">
    <location>
        <position position="42"/>
    </location>
</feature>
<evidence type="ECO:0000256" key="3">
    <source>
        <dbReference type="ARBA" id="ARBA00047645"/>
    </source>
</evidence>
<reference evidence="8" key="1">
    <citation type="journal article" date="2019" name="Int. J. Syst. Evol. Microbiol.">
        <title>The Global Catalogue of Microorganisms (GCM) 10K type strain sequencing project: providing services to taxonomists for standard genome sequencing and annotation.</title>
        <authorList>
            <consortium name="The Broad Institute Genomics Platform"/>
            <consortium name="The Broad Institute Genome Sequencing Center for Infectious Disease"/>
            <person name="Wu L."/>
            <person name="Ma J."/>
        </authorList>
    </citation>
    <scope>NUCLEOTIDE SEQUENCE [LARGE SCALE GENOMIC DNA]</scope>
    <source>
        <strain evidence="8">JCM 17858</strain>
    </source>
</reference>